<dbReference type="EMBL" id="LJSN01000002">
    <property type="protein sequence ID" value="PNE41513.1"/>
    <property type="molecule type" value="Genomic_DNA"/>
</dbReference>
<keyword evidence="2" id="KW-1185">Reference proteome</keyword>
<dbReference type="RefSeq" id="WP_102923716.1">
    <property type="nucleotide sequence ID" value="NZ_CP070326.1"/>
</dbReference>
<accession>A0A2N8PKF7</accession>
<gene>
    <name evidence="1" type="ORF">AOB60_12775</name>
</gene>
<dbReference type="GeneID" id="79897136"/>
<organism evidence="1 2">
    <name type="scientific">Streptomyces noursei</name>
    <name type="common">Streptomyces albulus</name>
    <dbReference type="NCBI Taxonomy" id="1971"/>
    <lineage>
        <taxon>Bacteria</taxon>
        <taxon>Bacillati</taxon>
        <taxon>Actinomycetota</taxon>
        <taxon>Actinomycetes</taxon>
        <taxon>Kitasatosporales</taxon>
        <taxon>Streptomycetaceae</taxon>
        <taxon>Streptomyces</taxon>
    </lineage>
</organism>
<reference evidence="2" key="1">
    <citation type="submission" date="2015-09" db="EMBL/GenBank/DDBJ databases">
        <authorList>
            <person name="Graham D.E."/>
            <person name="Mahan K.M."/>
            <person name="Klingeman D.M."/>
            <person name="Fida T."/>
            <person name="Giannone R.J."/>
            <person name="Hettich R.L."/>
            <person name="Parry R.J."/>
            <person name="Spain J.C."/>
        </authorList>
    </citation>
    <scope>NUCLEOTIDE SEQUENCE [LARGE SCALE GENOMIC DNA]</scope>
    <source>
        <strain evidence="2">JCM 4701</strain>
    </source>
</reference>
<evidence type="ECO:0008006" key="3">
    <source>
        <dbReference type="Google" id="ProtNLM"/>
    </source>
</evidence>
<name>A0A2N8PKF7_STRNR</name>
<dbReference type="AlphaFoldDB" id="A0A2N8PKF7"/>
<sequence length="196" mass="20182">MQPLAGQDLLHTQPHPMHWLATATAISAVIAVSSLVQPPSATATAASASSVKDAPVAAAAPDPGRVTFPVNCGPNRLDVVRKVSGDLDGAGGIQTVAVVRCHSGAGTPPSGVYVLAQPSDPKAAPRIVATLLAPAQRLSVQDIDLEGRVVSATVQGYSSPDVPRYMPDVHKTVKWQWQGGKFVQSELPADTATEGA</sequence>
<comment type="caution">
    <text evidence="1">The sequence shown here is derived from an EMBL/GenBank/DDBJ whole genome shotgun (WGS) entry which is preliminary data.</text>
</comment>
<protein>
    <recommendedName>
        <fullName evidence="3">Lipoprotein</fullName>
    </recommendedName>
</protein>
<evidence type="ECO:0000313" key="1">
    <source>
        <dbReference type="EMBL" id="PNE41513.1"/>
    </source>
</evidence>
<evidence type="ECO:0000313" key="2">
    <source>
        <dbReference type="Proteomes" id="UP000236047"/>
    </source>
</evidence>
<dbReference type="Proteomes" id="UP000236047">
    <property type="component" value="Unassembled WGS sequence"/>
</dbReference>
<proteinExistence type="predicted"/>